<sequence length="169" mass="18367">MHGIYLHILADTLGSVSVIVSTALTSVWGWPGWDPLASCFIAILIFLSSKPLVISSAKRLLLSVPEATEYSLRNTLGGIPQQRGVVSYWVPKFWLDDRTGSADGEKLVGVVHIVVARGAPMDETRDRVQSYLHSQGVEAVIQAEREGDFGCWCSRGRGTATTPCTPNLL</sequence>
<dbReference type="Proteomes" id="UP000748025">
    <property type="component" value="Unassembled WGS sequence"/>
</dbReference>
<evidence type="ECO:0000256" key="7">
    <source>
        <dbReference type="ARBA" id="ARBA00023136"/>
    </source>
</evidence>
<comment type="similarity">
    <text evidence="2 8">Belongs to the cation diffusion facilitator (CDF) transporter (TC 2.A.4) family. SLC30A subfamily.</text>
</comment>
<dbReference type="InterPro" id="IPR045316">
    <property type="entry name" value="Msc2-like"/>
</dbReference>
<keyword evidence="8" id="KW-0256">Endoplasmic reticulum</keyword>
<evidence type="ECO:0000256" key="6">
    <source>
        <dbReference type="ARBA" id="ARBA00023065"/>
    </source>
</evidence>
<dbReference type="Pfam" id="PF01545">
    <property type="entry name" value="Cation_efflux"/>
    <property type="match status" value="1"/>
</dbReference>
<evidence type="ECO:0000256" key="8">
    <source>
        <dbReference type="RuleBase" id="RU369017"/>
    </source>
</evidence>
<evidence type="ECO:0000256" key="3">
    <source>
        <dbReference type="ARBA" id="ARBA00022448"/>
    </source>
</evidence>
<evidence type="ECO:0000313" key="10">
    <source>
        <dbReference type="EMBL" id="KAG5979051.1"/>
    </source>
</evidence>
<keyword evidence="5" id="KW-1133">Transmembrane helix</keyword>
<comment type="subcellular location">
    <subcellularLocation>
        <location evidence="8">Endoplasmic reticulum membrane</location>
        <topology evidence="8">Multi-pass membrane protein</topology>
    </subcellularLocation>
    <subcellularLocation>
        <location evidence="1">Membrane</location>
        <topology evidence="1">Multi-pass membrane protein</topology>
    </subcellularLocation>
</comment>
<keyword evidence="11" id="KW-1185">Reference proteome</keyword>
<dbReference type="GO" id="GO:0005789">
    <property type="term" value="C:endoplasmic reticulum membrane"/>
    <property type="evidence" value="ECO:0007669"/>
    <property type="project" value="UniProtKB-SubCell"/>
</dbReference>
<evidence type="ECO:0000256" key="5">
    <source>
        <dbReference type="ARBA" id="ARBA00022989"/>
    </source>
</evidence>
<accession>A0A9P7N0G6</accession>
<name>A0A9P7N0G6_9HYPO</name>
<dbReference type="GO" id="GO:0006882">
    <property type="term" value="P:intracellular zinc ion homeostasis"/>
    <property type="evidence" value="ECO:0007669"/>
    <property type="project" value="InterPro"/>
</dbReference>
<keyword evidence="7" id="KW-0472">Membrane</keyword>
<dbReference type="InterPro" id="IPR027469">
    <property type="entry name" value="Cation_efflux_TMD_sf"/>
</dbReference>
<gene>
    <name evidence="10" type="ORF">E4U43_006957</name>
</gene>
<dbReference type="GO" id="GO:0005794">
    <property type="term" value="C:Golgi apparatus"/>
    <property type="evidence" value="ECO:0007669"/>
    <property type="project" value="TreeGrafter"/>
</dbReference>
<keyword evidence="3 8" id="KW-0813">Transport</keyword>
<proteinExistence type="inferred from homology"/>
<dbReference type="PANTHER" id="PTHR45755:SF4">
    <property type="entry name" value="ZINC TRANSPORTER 7"/>
    <property type="match status" value="1"/>
</dbReference>
<evidence type="ECO:0000256" key="1">
    <source>
        <dbReference type="ARBA" id="ARBA00004141"/>
    </source>
</evidence>
<dbReference type="AlphaFoldDB" id="A0A9P7N0G6"/>
<protein>
    <recommendedName>
        <fullName evidence="8">Zinc transporter</fullName>
    </recommendedName>
</protein>
<feature type="domain" description="Cation efflux protein transmembrane" evidence="9">
    <location>
        <begin position="1"/>
        <end position="61"/>
    </location>
</feature>
<evidence type="ECO:0000256" key="2">
    <source>
        <dbReference type="ARBA" id="ARBA00008873"/>
    </source>
</evidence>
<dbReference type="GO" id="GO:0005385">
    <property type="term" value="F:zinc ion transmembrane transporter activity"/>
    <property type="evidence" value="ECO:0007669"/>
    <property type="project" value="UniProtKB-UniRule"/>
</dbReference>
<dbReference type="Gene3D" id="1.20.1510.10">
    <property type="entry name" value="Cation efflux protein transmembrane domain"/>
    <property type="match status" value="1"/>
</dbReference>
<comment type="caution">
    <text evidence="10">The sequence shown here is derived from an EMBL/GenBank/DDBJ whole genome shotgun (WGS) entry which is preliminary data.</text>
</comment>
<dbReference type="PANTHER" id="PTHR45755">
    <property type="match status" value="1"/>
</dbReference>
<dbReference type="SUPFAM" id="SSF161111">
    <property type="entry name" value="Cation efflux protein transmembrane domain-like"/>
    <property type="match status" value="1"/>
</dbReference>
<dbReference type="GO" id="GO:0031410">
    <property type="term" value="C:cytoplasmic vesicle"/>
    <property type="evidence" value="ECO:0007669"/>
    <property type="project" value="TreeGrafter"/>
</dbReference>
<organism evidence="10 11">
    <name type="scientific">Claviceps pusilla</name>
    <dbReference type="NCBI Taxonomy" id="123648"/>
    <lineage>
        <taxon>Eukaryota</taxon>
        <taxon>Fungi</taxon>
        <taxon>Dikarya</taxon>
        <taxon>Ascomycota</taxon>
        <taxon>Pezizomycotina</taxon>
        <taxon>Sordariomycetes</taxon>
        <taxon>Hypocreomycetidae</taxon>
        <taxon>Hypocreales</taxon>
        <taxon>Clavicipitaceae</taxon>
        <taxon>Claviceps</taxon>
    </lineage>
</organism>
<reference evidence="10" key="1">
    <citation type="journal article" date="2020" name="bioRxiv">
        <title>Whole genome comparisons of ergot fungi reveals the divergence and evolution of species within the genus Claviceps are the result of varying mechanisms driving genome evolution and host range expansion.</title>
        <authorList>
            <person name="Wyka S.A."/>
            <person name="Mondo S.J."/>
            <person name="Liu M."/>
            <person name="Dettman J."/>
            <person name="Nalam V."/>
            <person name="Broders K.D."/>
        </authorList>
    </citation>
    <scope>NUCLEOTIDE SEQUENCE</scope>
    <source>
        <strain evidence="10">CCC 602</strain>
    </source>
</reference>
<evidence type="ECO:0000313" key="11">
    <source>
        <dbReference type="Proteomes" id="UP000748025"/>
    </source>
</evidence>
<keyword evidence="4" id="KW-0812">Transmembrane</keyword>
<evidence type="ECO:0000259" key="9">
    <source>
        <dbReference type="Pfam" id="PF01545"/>
    </source>
</evidence>
<comment type="function">
    <text evidence="8">Functions as a zinc transporter.</text>
</comment>
<dbReference type="GO" id="GO:1904257">
    <property type="term" value="P:zinc ion import into Golgi lumen"/>
    <property type="evidence" value="ECO:0007669"/>
    <property type="project" value="TreeGrafter"/>
</dbReference>
<keyword evidence="6 8" id="KW-0406">Ion transport</keyword>
<dbReference type="InterPro" id="IPR058533">
    <property type="entry name" value="Cation_efflux_TM"/>
</dbReference>
<dbReference type="OrthoDB" id="78669at2759"/>
<evidence type="ECO:0000256" key="4">
    <source>
        <dbReference type="ARBA" id="ARBA00022692"/>
    </source>
</evidence>
<dbReference type="EMBL" id="SRPW01005020">
    <property type="protein sequence ID" value="KAG5979051.1"/>
    <property type="molecule type" value="Genomic_DNA"/>
</dbReference>